<evidence type="ECO:0000313" key="1">
    <source>
        <dbReference type="EMBL" id="CEG08342.1"/>
    </source>
</evidence>
<reference evidence="1 2" key="1">
    <citation type="journal article" date="2014" name="Genome Announc.">
        <title>Genome Sequence of Afipia felis Strain 76713, Isolated in Hospital Water Using an Amoeba Co-Culture Procedure.</title>
        <authorList>
            <person name="Benamar S."/>
            <person name="La Scola B."/>
            <person name="Croce O."/>
        </authorList>
    </citation>
    <scope>NUCLEOTIDE SEQUENCE [LARGE SCALE GENOMIC DNA]</scope>
    <source>
        <strain evidence="1 2">76713</strain>
    </source>
</reference>
<organism evidence="1 2">
    <name type="scientific">Afipia felis</name>
    <name type="common">Cat scratch disease bacillus</name>
    <dbReference type="NCBI Taxonomy" id="1035"/>
    <lineage>
        <taxon>Bacteria</taxon>
        <taxon>Pseudomonadati</taxon>
        <taxon>Pseudomonadota</taxon>
        <taxon>Alphaproteobacteria</taxon>
        <taxon>Hyphomicrobiales</taxon>
        <taxon>Nitrobacteraceae</taxon>
        <taxon>Afipia</taxon>
    </lineage>
</organism>
<gene>
    <name evidence="1" type="ORF">BN961_01756</name>
</gene>
<comment type="caution">
    <text evidence="1">The sequence shown here is derived from an EMBL/GenBank/DDBJ whole genome shotgun (WGS) entry which is preliminary data.</text>
</comment>
<keyword evidence="2" id="KW-1185">Reference proteome</keyword>
<evidence type="ECO:0000313" key="2">
    <source>
        <dbReference type="Proteomes" id="UP000035762"/>
    </source>
</evidence>
<protein>
    <submittedName>
        <fullName evidence="1">Uncharacterized protein</fullName>
    </submittedName>
</protein>
<dbReference type="Proteomes" id="UP000035762">
    <property type="component" value="Unassembled WGS sequence"/>
</dbReference>
<dbReference type="STRING" id="1035.BN961_01756"/>
<dbReference type="AlphaFoldDB" id="A0A090MQ29"/>
<proteinExistence type="predicted"/>
<accession>A0A090MQ29</accession>
<name>A0A090MQ29_AFIFE</name>
<sequence>MQGTRSSSSSGSAFFDQLSVVVTTIRLAKGFLPEVAKKLLRSAFWMVLSGS</sequence>
<dbReference type="EMBL" id="CCAZ020000001">
    <property type="protein sequence ID" value="CEG08342.1"/>
    <property type="molecule type" value="Genomic_DNA"/>
</dbReference>